<reference evidence="2" key="1">
    <citation type="submission" date="2023-11" db="EMBL/GenBank/DDBJ databases">
        <authorList>
            <person name="De Vega J J."/>
            <person name="De Vega J J."/>
        </authorList>
    </citation>
    <scope>NUCLEOTIDE SEQUENCE</scope>
</reference>
<comment type="caution">
    <text evidence="2">The sequence shown here is derived from an EMBL/GenBank/DDBJ whole genome shotgun (WGS) entry which is preliminary data.</text>
</comment>
<dbReference type="Proteomes" id="UP001295794">
    <property type="component" value="Unassembled WGS sequence"/>
</dbReference>
<name>A0AAD2HP98_9AGAR</name>
<dbReference type="EMBL" id="CAVNYO010000421">
    <property type="protein sequence ID" value="CAK5278373.1"/>
    <property type="molecule type" value="Genomic_DNA"/>
</dbReference>
<protein>
    <submittedName>
        <fullName evidence="2">Uncharacterized protein</fullName>
    </submittedName>
</protein>
<proteinExistence type="predicted"/>
<feature type="region of interest" description="Disordered" evidence="1">
    <location>
        <begin position="292"/>
        <end position="314"/>
    </location>
</feature>
<accession>A0AAD2HP98</accession>
<evidence type="ECO:0000313" key="3">
    <source>
        <dbReference type="Proteomes" id="UP001295794"/>
    </source>
</evidence>
<keyword evidence="3" id="KW-1185">Reference proteome</keyword>
<evidence type="ECO:0000256" key="1">
    <source>
        <dbReference type="SAM" id="MobiDB-lite"/>
    </source>
</evidence>
<dbReference type="AlphaFoldDB" id="A0AAD2HP98"/>
<organism evidence="2 3">
    <name type="scientific">Mycena citricolor</name>
    <dbReference type="NCBI Taxonomy" id="2018698"/>
    <lineage>
        <taxon>Eukaryota</taxon>
        <taxon>Fungi</taxon>
        <taxon>Dikarya</taxon>
        <taxon>Basidiomycota</taxon>
        <taxon>Agaricomycotina</taxon>
        <taxon>Agaricomycetes</taxon>
        <taxon>Agaricomycetidae</taxon>
        <taxon>Agaricales</taxon>
        <taxon>Marasmiineae</taxon>
        <taxon>Mycenaceae</taxon>
        <taxon>Mycena</taxon>
    </lineage>
</organism>
<evidence type="ECO:0000313" key="2">
    <source>
        <dbReference type="EMBL" id="CAK5278373.1"/>
    </source>
</evidence>
<sequence>MQYRSGYASSRNAKPTSDEPIPQSARRSECTNATHGCSFATSSNALISTGIPSMNVFSPFSITCIAPTASSPVSTPCTNATGCALSSIAPVTDSSTFLSIWSALLAFGSADADAHASFSFFERASCGSGGAATDAAGMGGRGGTLAALDVEEDCLCRLLELSFLRSRGMDMLEESPACWSTTPQHLSSRSDCAEASLLGLAVPGHGHSVAIQSVVWIFRNPGAWGCSSAQMTACNLECDQLSDAKSESERDCICDNIVCIDNPVASPGANVKGMLSLTDCELRGWQIHMRCHGSPSPSRPRGRHLHGGVQSRPDDVQLHRRCLPGP</sequence>
<feature type="region of interest" description="Disordered" evidence="1">
    <location>
        <begin position="1"/>
        <end position="27"/>
    </location>
</feature>
<gene>
    <name evidence="2" type="ORF">MYCIT1_LOCUS27689</name>
</gene>